<dbReference type="PROSITE" id="PS50268">
    <property type="entry name" value="CADHERIN_2"/>
    <property type="match status" value="19"/>
</dbReference>
<gene>
    <name evidence="7" type="ORF">WP8S17C03_22000</name>
</gene>
<evidence type="ECO:0000259" key="6">
    <source>
        <dbReference type="PROSITE" id="PS51820"/>
    </source>
</evidence>
<dbReference type="InterPro" id="IPR001343">
    <property type="entry name" value="Hemolysn_Ca-bd"/>
</dbReference>
<feature type="domain" description="Cadherin" evidence="5">
    <location>
        <begin position="2842"/>
        <end position="2925"/>
    </location>
</feature>
<dbReference type="InterPro" id="IPR047777">
    <property type="entry name" value="LapA-like_RM"/>
</dbReference>
<protein>
    <recommendedName>
        <fullName evidence="9">Type I secretion C-terminal target domain (VC_A0849 subclass)</fullName>
    </recommendedName>
</protein>
<feature type="domain" description="Cadherin" evidence="5">
    <location>
        <begin position="3013"/>
        <end position="3110"/>
    </location>
</feature>
<dbReference type="SMART" id="SM00112">
    <property type="entry name" value="CA"/>
    <property type="match status" value="19"/>
</dbReference>
<feature type="domain" description="Cadherin" evidence="5">
    <location>
        <begin position="2920"/>
        <end position="3017"/>
    </location>
</feature>
<feature type="domain" description="Cadherin" evidence="5">
    <location>
        <begin position="4009"/>
        <end position="4112"/>
    </location>
</feature>
<dbReference type="InterPro" id="IPR011049">
    <property type="entry name" value="Serralysin-like_metalloprot_C"/>
</dbReference>
<name>A0A6S5RJB2_9GAMM</name>
<keyword evidence="1" id="KW-0812">Transmembrane</keyword>
<dbReference type="PANTHER" id="PTHR24026:SF126">
    <property type="entry name" value="PROTOCADHERIN FAT 4"/>
    <property type="match status" value="1"/>
</dbReference>
<dbReference type="Gene3D" id="2.60.40.1200">
    <property type="match status" value="1"/>
</dbReference>
<proteinExistence type="predicted"/>
<feature type="domain" description="Cadherin" evidence="5">
    <location>
        <begin position="3802"/>
        <end position="3902"/>
    </location>
</feature>
<feature type="domain" description="Cadherin" evidence="5">
    <location>
        <begin position="3105"/>
        <end position="3202"/>
    </location>
</feature>
<feature type="region of interest" description="Disordered" evidence="4">
    <location>
        <begin position="1194"/>
        <end position="1215"/>
    </location>
</feature>
<feature type="domain" description="Cadherin" evidence="5">
    <location>
        <begin position="4429"/>
        <end position="4531"/>
    </location>
</feature>
<reference evidence="7 8" key="1">
    <citation type="submission" date="2019-12" db="EMBL/GenBank/DDBJ databases">
        <title>complete genome sequences of Pseudomonas otitidis str. WP8-S17-CRE-03 isolated from wastewater treatment plant effluent.</title>
        <authorList>
            <person name="Sekizuka T."/>
            <person name="Itokawa K."/>
            <person name="Yatsu K."/>
            <person name="Inamine Y."/>
            <person name="Kuroda M."/>
        </authorList>
    </citation>
    <scope>NUCLEOTIDE SEQUENCE [LARGE SCALE GENOMIC DNA]</scope>
    <source>
        <strain evidence="7 8">WP8-S17-CRE-03</strain>
    </source>
</reference>
<evidence type="ECO:0008006" key="9">
    <source>
        <dbReference type="Google" id="ProtNLM"/>
    </source>
</evidence>
<feature type="domain" description="PA14" evidence="6">
    <location>
        <begin position="3391"/>
        <end position="3538"/>
    </location>
</feature>
<dbReference type="InterPro" id="IPR006644">
    <property type="entry name" value="Cadg"/>
</dbReference>
<dbReference type="Gene3D" id="2.60.40.2810">
    <property type="match status" value="6"/>
</dbReference>
<dbReference type="GO" id="GO:0005509">
    <property type="term" value="F:calcium ion binding"/>
    <property type="evidence" value="ECO:0007669"/>
    <property type="project" value="InterPro"/>
</dbReference>
<dbReference type="PROSITE" id="PS00330">
    <property type="entry name" value="HEMOLYSIN_CALCIUM"/>
    <property type="match status" value="3"/>
</dbReference>
<dbReference type="PRINTS" id="PR00313">
    <property type="entry name" value="CABNDNGRPT"/>
</dbReference>
<feature type="compositionally biased region" description="Low complexity" evidence="4">
    <location>
        <begin position="1198"/>
        <end position="1209"/>
    </location>
</feature>
<dbReference type="PANTHER" id="PTHR24026">
    <property type="entry name" value="FAT ATYPICAL CADHERIN-RELATED"/>
    <property type="match status" value="1"/>
</dbReference>
<feature type="domain" description="Cadherin" evidence="5">
    <location>
        <begin position="2657"/>
        <end position="2740"/>
    </location>
</feature>
<dbReference type="InterPro" id="IPR019960">
    <property type="entry name" value="T1SS_VCA0849"/>
</dbReference>
<dbReference type="Pfam" id="PF17803">
    <property type="entry name" value="Cadherin_4"/>
    <property type="match status" value="8"/>
</dbReference>
<sequence>MSTVVAVVKSVIGQVVALSAEGVQRQLFEGDRIFQGDEIVTGAASMVTIELPDGRLIDLGRDTRWASNEFAPQAADDGAAQTAPSAEELQQAIAAGVDPTQAFEATAAGATSAGGSTSGGEAGGGRSFVLLDPTGGVVEAQIGFATQGLANGASGTTETQGALPNIAPQFTGADGGPITTFSLSTPEDTPISGTFTARDANGDLITFSVTQGPANGTLVFNPNGTWTYTPAQDYNGADSFVVTATDGRGASTPLTVNLGITPVNDAPVASGTYTADVNDTAGLDTFADIKGQLTATDVDDTQLTWSGSGKGAYGELTVNADGTYTYVVDAKAVNGLQDGEKASDSFVVTVRDPSGASDTRVITINFNGANDAPIATASSADVNEDQTVSGTLQASDADKGAVLSYSLTDKAPAGFSLNPQTGAWTLDAGNAAYQSLAEGQKLTLTVPYEVTDQFGAKSTSTLTITVTGVNDAAVLSSADVQLDETDSALTTGGTLSITDIDSPATFVAQTGTAGNYGTFSIDAAGNWTYVANAAYNELNVGQKLVDTFQVTSADGTKTSVTVTINGTNDAAVLSSADMQLDETDSALTAGGALTITDVDSPATFVAQTGTAGTYGTFSIDAAGNWSYVANSAYNELNVGQKLVDTFEVTSADGTKTSVTVTINGTNDAPVAVNDTVTLDEDSVATGNVLTNDSDVDSTSLSVTGFSIAGQNYQAGDTAYLSVGKLTLLANGEFSFTPNADYSGVVPAVTYTLSDGSLSTTGTLQLVINPINDAPVNSVPGAQALDEDGSQTFSTANGNAISVTDVDGDTLTTTLSVGHGTLTLGNLGNGVTFSGNGTGTLVLSGSAQAINAALQGLKYVPSADYNGQDTLNVRTSDGQLTDNDSIGLTINPVNDAPVAGATDAATEEDAAPISGQLDGSDVDGDTLTYTLSGPAPDGFQLNPNGTWTLDPSAAGYQSLAKGQVVTLTIPYSVSDGSLSAKSTLTITVTGTNDAPKIDAATAAANEGDGVITGQMVATDVDNGAQLTFTTPATVDGLTLNSNGSWSFDSSHSAYDSLKAGEQLVIKVPVTVTDEFGASNTANLEITVTGTNDAPVASAVSASGSEDQPARIQVDLAGSDVDGTVTGFVITGLPQHGQLYASANGGTPLKAGDSVTGPVYFVPDSDWNGTTTFQYQAVDNNGATSTNATATINVSPVNDAPVASPTSASATEDGPTVGGQLAATDVDGDKLTFSLKGNAPAGFSLNPDGTWTLDPSNAAYQSLGAGEKLVIQVPFTATDGQLSSDSVLTLTITGVNDVPVVTGAISVGTDEDAAGQVINLLAKASDTDANDVLNVVNLRETSGNDASGVTVSGNTLVLDPSAYNYLAKGEKVTLTYEYEVSDGHGGLVTTQATVVIDGVNDAPVVSAAIATTTNEDAGAQQVDLLQNASDVDRSDVLSVANVKLVGSGDTAGVTVSGNTLQVNPNAYNYLAAGEKLVLTYSYDVVDGNGGVTPTTATLTIEGRNDAPVLETTVQTGSVTERADGVPGENAGNLSATGDIGFEDADLNDTHSVSTQLVSATDGNGQAVAALGSLAATLSDSATGDGQGSVHWTYSVPAGSLDYLAAGETLTLVYRVTVTDGSNASASRDVTITVTGSNDAPVVSGAITSVTNEDAQPYSINLLQNASDVDAKDVLSVINLKQIGTGNAAGVTFDAASNSLKVDPSAYNYLAKGQNLVLNYEYEVSDGHGGLVKTSASVTIEGRNDAPVVDSNAITVAEESVGTPLGLKAPTDVDGDALTITVTGLPVVGRVTLADGTTVSNGQTLTSAQLQGLKYNAPADYKAGDPVGNFTYSVNDGTTTVVGSVAVSVTPVNDLPVVDSKPLTVAEESVGTPLGLKAPTDADGDVLTIKVTGLPVVGQVTLADGSLVSNGQTLTSAQLQGLKYNAPADYKAGDPVGSFTYSVNDGTATVNGSVAISVTPVNDLPIVDSKPLTVAEESVGTPLGLKAPTDADGDVLTIKVTGLPVVGQITLADGSLVSNGQTLTSAQLQGLKYNAPADYKAGDPVGNFTYSVNDGTATVNGSVTISVTPVNDAPDARDDAPTLSGLKGSYYAYREGTDGPNLSNLAMVKDFIAKHAADATFTATSLNYGNGVSSDLGGNGNLQKFLGSDAATLNTDPANTSDAIVELSGSVNLAAGNYQLRVTADDGFSIVIDGKVVAEYNANQGPTAREFATFNVPTSGAHQIQIIYWDQGGQAQLKVEMRPEGGSYTVLGGNSLSHGLDGLVTAEDTPLTIEPATLLGNDTDVDGDSLTIISVQNAVNGTVALVNGKVVFTPAANFNGTGSFTYTISDGKGGTDTATVKVGVTAVNDLPVVDSHGLTVNEESVGTPLGIKAPTDVDGDVLTIKVTGLPVVGQVTLADGTLVSNGQTLTSAQLQGLKYNAPADYKAGDAVGSFTYSVNDGTATVNGTINLAVNPINDLPVVNNANVSVDEDSTLTSQLNATDADGDSLTYTLKTGTNNGTLAFDTATGQYTYKPNANYNGPDSFTVTINDGKGGVVDAVVRITVNPVNDLPTSKPLDLTTVEDNAATGKIDARDVDGDTLTYSIANGNGPQHGTVTLNPDGTFSYMPAKDYNGTDAFTVTISDGHGGVTTSLVSINVLPFNDAPETTDQTKETDEDKSVSGQIVATDVDGDKLSYVIQSGVAHGSILLNTVTGEYTYTPNKDFNGTDTFTIRVYDPKGGYADSVVTVKVNPVNDAPTSGPLFLTTVEDNAANGTINARDVDGDTLTYSIANGNGPQHGTVTLNPDGTFSYMPAKDYNGTDAFTVTISDGKGGVTTSLVSINVLPFNDAPETTDQTKETDEDKSVSGQIVATDVDGDKLSYTIQSGVAHGSILLNTATGEYTYTPNKDFNGTDSFTIRVYDPKGGYADSVVTVKVNPVNDAPTSGPQFLTTDEDTPIDGRVIARDVDGDTLTYSIANGNGPQHGTVVMNADGTYTYQPAKDFNGTDTFTVTIDDGHGGTTTSLVSVIVNPVNDAPNAPNSTASVDEDGTLTSRIPATDAEGDTLTYTLKTGTTNGTLVLNPNTGEYTYKPNGDYNGPDSFVVTVSDGKGGVTDTVVNITVKPINDAPTASPSSISTDEDTPVDGRVTGRDIDGDTLTYSIANGNGPQHGTVVMNADGTYTYQPAKDFNGSDAFTVTISDGHGGTTTSVVSVTVKPVNDAPVAPNSTASVDEDGTLTSRIPATDVDGDRLTYTVKTGTANGTLTLDPNTGEYTYKPNGDYNGPDRFVVTVSDGKGGVVDTVVDITVKPVNDAPTAVNDTATTQEDTPVTIDVLANDRDVDGDSLTLTGASAQHGSVSIVDGKLVYTPTGNYSGADTITYTVTDGKGGNSTATVQVGIQPVADAPNLGAQAPSGTPAATGLLQQSWNNLALGSGGNGANPATLKSTIDAAGTPTSSGNLADAHIDSVNAGVANKLSGLIYLEAGQTYTFSGTGDDSVMVVVGGTTVGSATWGGNSGQFSGSYTAQQSGYYTLDIYQHNQSGPGTLDVNVKVGNGPVQDLSSANVQLYTKASDLAGNGLHLSDLHGSDGKGYYQLYNVNEGDEDSSIPLSRLTASLNDTDGSESLSVGISQIPAGATLTDGVHSFTATSGSTTADISGWNLGNLSITPPANYNGTFDLKVTATATEGANGDKASTSLTLPVTVHPVSDAPTGADNTVQTDEGTPRSFSAAEFGFSDVDAGDSLKAIRINSLPGNGSLSLNGTAVTVGMLVTAAQIASLVYTPTASGSSSGSFSFSVQDQSGLFSSQPNTMTIQVANLDDAPGLVDSSVTFAENTAAGTTIADLSDRFTGTDQDRDGEPLFYSITGGNEAGLFSINASTGVITLANGKTLDYETATQHQLQVSATDGKTAATATVTVNVTNVNDNGVVITDSNTATNQVNENAANGTVVGITAKGVDGDVGATITKYELVDNAGGRFAINATTGVVTVADGTKLDYESATSHTIVVKATSSDGSTNTQSFTIQVGNVNDNGVVITDSNTASNFVNENAATGTAVGVTAKGVDGDAGTTITQYELTDNAGGRFAINATTGVVTVADGTKLDFESATSHTIVVKATSSDGSTNTQSFTIQVGNVNDNGVVITDSNTATNQVNENAANGTVVGITAKGVDGDVGATITQYELVDNAGGRFAINATTGVVTVADGTKLDFETATSHTIVVKATSSDGSTNTQSFTIQVGNVNDNGVVISDSDTAANQVNENAANGTVVGVTAKGVDGDAGTTITQYELVDNAGGRFAINATTGVVTVADGTKLDFESATSHTIVVKATSSDGSTNTQSFTIQVGNVNDNGVVITDSNTATNQVNENAANGTVVGITAKGVDGDVGATITKYELVDNAGGRFAINATTGVVTVADGTKLDFESATSHTIVVKATSSDGSTNTQSFTIQVGNVNDNGVVITDSNTATNQVNENAANGTVVGITAKGVDGDVGATITKYELVDNAGGRFAINATTGVVTVADGTKLDYESATSHTIVVKATSSDGSTANQSFTIQVNNVNEAPVVVAGANVTGVEDTNYTFAWSDFKVSDVDANSTLSIKIESLPIEGKLQMQVNGTWTDVTANSTITKSAIDAGGLRFVPDSNESGHDSFGGSGVGLNQATYATFKYSGSDGALSTASSTMSIDITPVADVPTLTVKSAAASTLFTTTWESAPNSDNTSQDVAGPTFENWSLVTTGDVRNGGNNVFEIWANGDSMQNQAGGYVTVRLPGTNNGDALELNDAGGSMSQTLGVTRNVATEVGKVYELNLDYAGRSGFDASFTKIAVYLGTTLVGEYSSTSSQSSLNWENIHFSFTGTGKTEALTIKLAGTSTDSAGRGALIDNITLTSSQGVVAGDGGVSGKTSIALANYISGALTDTDGSESLRYDLSNLPSGASVVVGNTTLTANAGVVSLTAAQLATAKLLVSGSVRGEIGLDIKAVSVEPNGTTASSASQHLTLKIVDGGVGHESFTTNTINVADTSTSLSSGLTGEYWGYAESGTARPNLTSLKLVEDYVESRTGNSTSLIGSNDNAAAASVNATFVANVIDYGLKNGTTVFSDDLGDNRTVSNGTTIGYVNNTIQNNLYDFLTAASTGNVSNLKAGGAGLGDTSDAIIRAHGFLDLAQGGTYDIRVTADDGYRLLIGGQVVAEADYIQSTTTKVFSGVGLSGDLQALELLYWDQGGAASLKVEFKLSGSADSAYKVLGASGSGLEIFQAPGAGQELVQTDTGWALHTIGTTNGTEASDLINGSKYSDILNGGNGHDVLYGNAGNDLLNGGDGNDLLIGGMGNDTLTGGAGADIFVWKAGDLGNDVIKDFNAGEGDRIDLSDLLPDAANANNILDYLKVDTATSTLQVSTSGNVANGADVTIKLEGVDLTQYGSTSSQIVSSLVAGSDPLVKTEHS</sequence>
<evidence type="ECO:0000259" key="5">
    <source>
        <dbReference type="PROSITE" id="PS50268"/>
    </source>
</evidence>
<feature type="region of interest" description="Disordered" evidence="4">
    <location>
        <begin position="3100"/>
        <end position="3122"/>
    </location>
</feature>
<evidence type="ECO:0000256" key="4">
    <source>
        <dbReference type="SAM" id="MobiDB-lite"/>
    </source>
</evidence>
<evidence type="ECO:0000256" key="2">
    <source>
        <dbReference type="ARBA" id="ARBA00022837"/>
    </source>
</evidence>
<dbReference type="Gene3D" id="2.60.40.10">
    <property type="entry name" value="Immunoglobulins"/>
    <property type="match status" value="4"/>
</dbReference>
<feature type="domain" description="Cadherin" evidence="5">
    <location>
        <begin position="1212"/>
        <end position="1299"/>
    </location>
</feature>
<dbReference type="CDD" id="cd11304">
    <property type="entry name" value="Cadherin_repeat"/>
    <property type="match status" value="14"/>
</dbReference>
<feature type="domain" description="Cadherin" evidence="5">
    <location>
        <begin position="3198"/>
        <end position="3291"/>
    </location>
</feature>
<dbReference type="RefSeq" id="WP_182852378.1">
    <property type="nucleotide sequence ID" value="NZ_AP022213.1"/>
</dbReference>
<dbReference type="Gene3D" id="2.60.40.3440">
    <property type="match status" value="6"/>
</dbReference>
<dbReference type="InterPro" id="IPR041690">
    <property type="entry name" value="Cadherin_5"/>
</dbReference>
<keyword evidence="2" id="KW-0106">Calcium</keyword>
<dbReference type="SUPFAM" id="SSF49313">
    <property type="entry name" value="Cadherin-like"/>
    <property type="match status" value="15"/>
</dbReference>
<organism evidence="7 8">
    <name type="scientific">Metapseudomonas otitidis</name>
    <dbReference type="NCBI Taxonomy" id="319939"/>
    <lineage>
        <taxon>Bacteria</taxon>
        <taxon>Pseudomonadati</taxon>
        <taxon>Pseudomonadota</taxon>
        <taxon>Gammaproteobacteria</taxon>
        <taxon>Pseudomonadales</taxon>
        <taxon>Pseudomonadaceae</taxon>
        <taxon>Metapseudomonas</taxon>
    </lineage>
</organism>
<feature type="domain" description="Cadherin" evidence="5">
    <location>
        <begin position="2736"/>
        <end position="2829"/>
    </location>
</feature>
<feature type="domain" description="Cadherin" evidence="5">
    <location>
        <begin position="4114"/>
        <end position="4217"/>
    </location>
</feature>
<dbReference type="GO" id="GO:0005886">
    <property type="term" value="C:plasma membrane"/>
    <property type="evidence" value="ECO:0007669"/>
    <property type="project" value="UniProtKB-SubCell"/>
</dbReference>
<dbReference type="NCBIfam" id="TIGR01965">
    <property type="entry name" value="VCBS_repeat"/>
    <property type="match status" value="16"/>
</dbReference>
<dbReference type="EMBL" id="AP022213">
    <property type="protein sequence ID" value="BBT16151.1"/>
    <property type="molecule type" value="Genomic_DNA"/>
</dbReference>
<dbReference type="NCBIfam" id="NF033682">
    <property type="entry name" value="retention_LapA"/>
    <property type="match status" value="1"/>
</dbReference>
<dbReference type="InterPro" id="IPR002126">
    <property type="entry name" value="Cadherin-like_dom"/>
</dbReference>
<dbReference type="InterPro" id="IPR013783">
    <property type="entry name" value="Ig-like_fold"/>
</dbReference>
<feature type="domain" description="Cadherin" evidence="5">
    <location>
        <begin position="2458"/>
        <end position="2551"/>
    </location>
</feature>
<dbReference type="SUPFAM" id="SSF51120">
    <property type="entry name" value="beta-Roll"/>
    <property type="match status" value="1"/>
</dbReference>
<feature type="domain" description="Cadherin" evidence="5">
    <location>
        <begin position="2551"/>
        <end position="2644"/>
    </location>
</feature>
<feature type="domain" description="Cadherin" evidence="5">
    <location>
        <begin position="4219"/>
        <end position="4322"/>
    </location>
</feature>
<accession>A0A6S5RJB2</accession>
<dbReference type="NCBIfam" id="TIGR03661">
    <property type="entry name" value="T1SS_VCA0849"/>
    <property type="match status" value="1"/>
</dbReference>
<dbReference type="Gene3D" id="2.60.40.60">
    <property type="entry name" value="Cadherins"/>
    <property type="match status" value="7"/>
</dbReference>
<dbReference type="InterPro" id="IPR037524">
    <property type="entry name" value="PA14/GLEYA"/>
</dbReference>
<evidence type="ECO:0000313" key="7">
    <source>
        <dbReference type="EMBL" id="BBT16151.1"/>
    </source>
</evidence>
<dbReference type="Proteomes" id="UP000515591">
    <property type="component" value="Chromosome"/>
</dbReference>
<keyword evidence="3" id="KW-1133">Transmembrane helix</keyword>
<evidence type="ECO:0000313" key="8">
    <source>
        <dbReference type="Proteomes" id="UP000515591"/>
    </source>
</evidence>
<feature type="domain" description="Cadherin" evidence="5">
    <location>
        <begin position="897"/>
        <end position="996"/>
    </location>
</feature>
<dbReference type="Pfam" id="PF17892">
    <property type="entry name" value="Cadherin_5"/>
    <property type="match status" value="4"/>
</dbReference>
<feature type="domain" description="Cadherin" evidence="5">
    <location>
        <begin position="3904"/>
        <end position="4016"/>
    </location>
</feature>
<evidence type="ECO:0000256" key="3">
    <source>
        <dbReference type="ARBA" id="ARBA00022989"/>
    </source>
</evidence>
<dbReference type="SMART" id="SM00736">
    <property type="entry name" value="CADG"/>
    <property type="match status" value="7"/>
</dbReference>
<dbReference type="Pfam" id="PF17963">
    <property type="entry name" value="Big_9"/>
    <property type="match status" value="15"/>
</dbReference>
<dbReference type="PROSITE" id="PS51820">
    <property type="entry name" value="PA14"/>
    <property type="match status" value="2"/>
</dbReference>
<dbReference type="InterPro" id="IPR010221">
    <property type="entry name" value="VCBS_dom"/>
</dbReference>
<evidence type="ECO:0000256" key="1">
    <source>
        <dbReference type="ARBA" id="ARBA00022692"/>
    </source>
</evidence>
<dbReference type="InterPro" id="IPR018511">
    <property type="entry name" value="Hemolysin-typ_Ca-bd_CS"/>
</dbReference>
<keyword evidence="3" id="KW-0472">Membrane</keyword>
<dbReference type="InterPro" id="IPR015919">
    <property type="entry name" value="Cadherin-like_sf"/>
</dbReference>
<dbReference type="GO" id="GO:0007156">
    <property type="term" value="P:homophilic cell adhesion via plasma membrane adhesion molecules"/>
    <property type="evidence" value="ECO:0007669"/>
    <property type="project" value="InterPro"/>
</dbReference>
<feature type="region of interest" description="Disordered" evidence="4">
    <location>
        <begin position="3011"/>
        <end position="3032"/>
    </location>
</feature>
<dbReference type="NCBIfam" id="NF012211">
    <property type="entry name" value="tand_rpt_95"/>
    <property type="match status" value="15"/>
</dbReference>
<dbReference type="Pfam" id="PF00353">
    <property type="entry name" value="HemolysinCabind"/>
    <property type="match status" value="1"/>
</dbReference>
<dbReference type="InterPro" id="IPR040853">
    <property type="entry name" value="RapA2_cadherin-like"/>
</dbReference>
<dbReference type="Pfam" id="PF00028">
    <property type="entry name" value="Cadherin"/>
    <property type="match status" value="7"/>
</dbReference>
<feature type="domain" description="PA14" evidence="6">
    <location>
        <begin position="5071"/>
        <end position="5232"/>
    </location>
</feature>
<feature type="domain" description="Cadherin" evidence="5">
    <location>
        <begin position="374"/>
        <end position="475"/>
    </location>
</feature>
<feature type="domain" description="Cadherin" evidence="5">
    <location>
        <begin position="4324"/>
        <end position="4427"/>
    </location>
</feature>